<protein>
    <submittedName>
        <fullName evidence="3">Short-chain dehydrogenase/reductase SDR</fullName>
    </submittedName>
</protein>
<dbReference type="InterPro" id="IPR036291">
    <property type="entry name" value="NAD(P)-bd_dom_sf"/>
</dbReference>
<comment type="caution">
    <text evidence="3">The sequence shown here is derived from an EMBL/GenBank/DDBJ whole genome shotgun (WGS) entry which is preliminary data.</text>
</comment>
<dbReference type="Proteomes" id="UP000003477">
    <property type="component" value="Unassembled WGS sequence"/>
</dbReference>
<comment type="similarity">
    <text evidence="1 2">Belongs to the short-chain dehydrogenases/reductases (SDR) family.</text>
</comment>
<evidence type="ECO:0000256" key="1">
    <source>
        <dbReference type="ARBA" id="ARBA00006484"/>
    </source>
</evidence>
<dbReference type="Pfam" id="PF00106">
    <property type="entry name" value="adh_short"/>
    <property type="match status" value="1"/>
</dbReference>
<evidence type="ECO:0000313" key="3">
    <source>
        <dbReference type="EMBL" id="EHJ13941.1"/>
    </source>
</evidence>
<dbReference type="PRINTS" id="PR00081">
    <property type="entry name" value="GDHRDH"/>
</dbReference>
<organism evidence="3 4">
    <name type="scientific">Crocosphaera watsonii WH 0003</name>
    <dbReference type="NCBI Taxonomy" id="423471"/>
    <lineage>
        <taxon>Bacteria</taxon>
        <taxon>Bacillati</taxon>
        <taxon>Cyanobacteriota</taxon>
        <taxon>Cyanophyceae</taxon>
        <taxon>Oscillatoriophycideae</taxon>
        <taxon>Chroococcales</taxon>
        <taxon>Aphanothecaceae</taxon>
        <taxon>Crocosphaera</taxon>
    </lineage>
</organism>
<dbReference type="InterPro" id="IPR020904">
    <property type="entry name" value="Sc_DH/Rdtase_CS"/>
</dbReference>
<dbReference type="SUPFAM" id="SSF51735">
    <property type="entry name" value="NAD(P)-binding Rossmann-fold domains"/>
    <property type="match status" value="1"/>
</dbReference>
<sequence>MQTVLITGSSRGLGYEFTRQYLAQNAQVIATCRNISSANKLHLLKQKYDKKLTIISLDVAQEDSIKEAYNLVNKSFSHVDILINNAGMGYRKSFQELTIDDLTNVYLTNAIAPLIVTRTFLPLLVKSKRPLIANITSQLGSITLQKGEFSGIGSVDYNASKAALNMISTILASQLKAQGVIIIIQSPGWASTDMGGNEAPNTPQEVVSGMIKIFTNATLKDTGKYYEWTGNELPW</sequence>
<dbReference type="RefSeq" id="WP_007309835.1">
    <property type="nucleotide sequence ID" value="NZ_AESD01000218.1"/>
</dbReference>
<name>G5J1K7_CROWT</name>
<dbReference type="PROSITE" id="PS00061">
    <property type="entry name" value="ADH_SHORT"/>
    <property type="match status" value="1"/>
</dbReference>
<reference evidence="3 4" key="1">
    <citation type="journal article" date="2011" name="Front. Microbiol.">
        <title>Two Strains of Crocosphaera watsonii with Highly Conserved Genomes are Distinguished by Strain-Specific Features.</title>
        <authorList>
            <person name="Bench S.R."/>
            <person name="Ilikchyan I.N."/>
            <person name="Tripp H.J."/>
            <person name="Zehr J.P."/>
        </authorList>
    </citation>
    <scope>NUCLEOTIDE SEQUENCE [LARGE SCALE GENOMIC DNA]</scope>
    <source>
        <strain evidence="3 4">WH 0003</strain>
    </source>
</reference>
<dbReference type="PANTHER" id="PTHR45458">
    <property type="entry name" value="SHORT-CHAIN DEHYDROGENASE/REDUCTASE SDR"/>
    <property type="match status" value="1"/>
</dbReference>
<dbReference type="GeneID" id="88765188"/>
<evidence type="ECO:0000256" key="2">
    <source>
        <dbReference type="RuleBase" id="RU000363"/>
    </source>
</evidence>
<proteinExistence type="inferred from homology"/>
<dbReference type="AlphaFoldDB" id="G5J1K7"/>
<accession>G5J1K7</accession>
<dbReference type="EMBL" id="AESD01000218">
    <property type="protein sequence ID" value="EHJ13941.1"/>
    <property type="molecule type" value="Genomic_DNA"/>
</dbReference>
<evidence type="ECO:0000313" key="4">
    <source>
        <dbReference type="Proteomes" id="UP000003477"/>
    </source>
</evidence>
<gene>
    <name evidence="3" type="ORF">CWATWH0003_1389</name>
</gene>
<dbReference type="PANTHER" id="PTHR45458:SF1">
    <property type="entry name" value="SHORT CHAIN DEHYDROGENASE"/>
    <property type="match status" value="1"/>
</dbReference>
<dbReference type="PATRIC" id="fig|423471.3.peg.1288"/>
<dbReference type="GO" id="GO:0016616">
    <property type="term" value="F:oxidoreductase activity, acting on the CH-OH group of donors, NAD or NADP as acceptor"/>
    <property type="evidence" value="ECO:0007669"/>
    <property type="project" value="TreeGrafter"/>
</dbReference>
<dbReference type="CDD" id="cd05325">
    <property type="entry name" value="carb_red_sniffer_like_SDR_c"/>
    <property type="match status" value="1"/>
</dbReference>
<dbReference type="InterPro" id="IPR002347">
    <property type="entry name" value="SDR_fam"/>
</dbReference>
<dbReference type="Gene3D" id="3.40.50.720">
    <property type="entry name" value="NAD(P)-binding Rossmann-like Domain"/>
    <property type="match status" value="1"/>
</dbReference>
<dbReference type="PRINTS" id="PR00080">
    <property type="entry name" value="SDRFAMILY"/>
</dbReference>
<dbReference type="InterPro" id="IPR052184">
    <property type="entry name" value="SDR_enzymes"/>
</dbReference>